<keyword evidence="2 5" id="KW-0238">DNA-binding</keyword>
<dbReference type="InterPro" id="IPR052359">
    <property type="entry name" value="HTH-type_reg/antitoxin"/>
</dbReference>
<evidence type="ECO:0000256" key="1">
    <source>
        <dbReference type="ARBA" id="ARBA00023015"/>
    </source>
</evidence>
<gene>
    <name evidence="5" type="ORF">AUP43_10545</name>
</gene>
<protein>
    <submittedName>
        <fullName evidence="5">DNA-binding protein</fullName>
    </submittedName>
</protein>
<evidence type="ECO:0000259" key="4">
    <source>
        <dbReference type="PROSITE" id="PS50943"/>
    </source>
</evidence>
<dbReference type="PROSITE" id="PS50943">
    <property type="entry name" value="HTH_CROC1"/>
    <property type="match status" value="1"/>
</dbReference>
<dbReference type="Proteomes" id="UP000076400">
    <property type="component" value="Unassembled WGS sequence"/>
</dbReference>
<comment type="caution">
    <text evidence="5">The sequence shown here is derived from an EMBL/GenBank/DDBJ whole genome shotgun (WGS) entry which is preliminary data.</text>
</comment>
<dbReference type="InterPro" id="IPR001387">
    <property type="entry name" value="Cro/C1-type_HTH"/>
</dbReference>
<organism evidence="5 6">
    <name type="scientific">Oceanibaculum pacificum</name>
    <dbReference type="NCBI Taxonomy" id="580166"/>
    <lineage>
        <taxon>Bacteria</taxon>
        <taxon>Pseudomonadati</taxon>
        <taxon>Pseudomonadota</taxon>
        <taxon>Alphaproteobacteria</taxon>
        <taxon>Rhodospirillales</taxon>
        <taxon>Oceanibaculaceae</taxon>
        <taxon>Oceanibaculum</taxon>
    </lineage>
</organism>
<dbReference type="Gene3D" id="1.10.260.40">
    <property type="entry name" value="lambda repressor-like DNA-binding domains"/>
    <property type="match status" value="1"/>
</dbReference>
<reference evidence="5 6" key="1">
    <citation type="submission" date="2015-12" db="EMBL/GenBank/DDBJ databases">
        <title>Genome sequence of Oceanibaculum pacificum MCCC 1A02656.</title>
        <authorList>
            <person name="Lu L."/>
            <person name="Lai Q."/>
            <person name="Shao Z."/>
            <person name="Qian P."/>
        </authorList>
    </citation>
    <scope>NUCLEOTIDE SEQUENCE [LARGE SCALE GENOMIC DNA]</scope>
    <source>
        <strain evidence="5 6">MCCC 1A02656</strain>
    </source>
</reference>
<evidence type="ECO:0000313" key="5">
    <source>
        <dbReference type="EMBL" id="KZD06769.1"/>
    </source>
</evidence>
<keyword evidence="6" id="KW-1185">Reference proteome</keyword>
<keyword evidence="1" id="KW-0805">Transcription regulation</keyword>
<dbReference type="OrthoDB" id="461984at2"/>
<dbReference type="RefSeq" id="WP_067557344.1">
    <property type="nucleotide sequence ID" value="NZ_LPXN01000120.1"/>
</dbReference>
<accession>A0A154VZX0</accession>
<dbReference type="GO" id="GO:0003677">
    <property type="term" value="F:DNA binding"/>
    <property type="evidence" value="ECO:0007669"/>
    <property type="project" value="UniProtKB-KW"/>
</dbReference>
<dbReference type="SUPFAM" id="SSF47413">
    <property type="entry name" value="lambda repressor-like DNA-binding domains"/>
    <property type="match status" value="1"/>
</dbReference>
<proteinExistence type="predicted"/>
<evidence type="ECO:0000256" key="3">
    <source>
        <dbReference type="ARBA" id="ARBA00023163"/>
    </source>
</evidence>
<keyword evidence="3" id="KW-0804">Transcription</keyword>
<evidence type="ECO:0000256" key="2">
    <source>
        <dbReference type="ARBA" id="ARBA00023125"/>
    </source>
</evidence>
<dbReference type="AlphaFoldDB" id="A0A154VZX0"/>
<dbReference type="InterPro" id="IPR010982">
    <property type="entry name" value="Lambda_DNA-bd_dom_sf"/>
</dbReference>
<dbReference type="PANTHER" id="PTHR36511:SF4">
    <property type="entry name" value="ANTITOXIN MQSA"/>
    <property type="match status" value="1"/>
</dbReference>
<dbReference type="EMBL" id="LPXN01000120">
    <property type="protein sequence ID" value="KZD06769.1"/>
    <property type="molecule type" value="Genomic_DNA"/>
</dbReference>
<sequence>MSKAGQRLLSSARQALAYAEGGNAEGFAVHVPESVDIPALRRREGLSQEQFARRYGFALSALRDWEQGRRQPDRAARLLLRVIEREPEAVQRALHAA</sequence>
<dbReference type="PANTHER" id="PTHR36511">
    <property type="entry name" value="MERR FAMILY BACTERIAL REGULATORY PROTEIN"/>
    <property type="match status" value="1"/>
</dbReference>
<name>A0A154VZX0_9PROT</name>
<evidence type="ECO:0000313" key="6">
    <source>
        <dbReference type="Proteomes" id="UP000076400"/>
    </source>
</evidence>
<dbReference type="CDD" id="cd00093">
    <property type="entry name" value="HTH_XRE"/>
    <property type="match status" value="1"/>
</dbReference>
<dbReference type="SMART" id="SM00530">
    <property type="entry name" value="HTH_XRE"/>
    <property type="match status" value="1"/>
</dbReference>
<dbReference type="STRING" id="580166.AUP43_10545"/>
<feature type="domain" description="HTH cro/C1-type" evidence="4">
    <location>
        <begin position="37"/>
        <end position="90"/>
    </location>
</feature>
<dbReference type="Pfam" id="PF13560">
    <property type="entry name" value="HTH_31"/>
    <property type="match status" value="1"/>
</dbReference>